<proteinExistence type="inferred from homology"/>
<comment type="similarity">
    <text evidence="2">Belongs to the resistance-nodulation-cell division (RND) (TC 2.A.6) family.</text>
</comment>
<dbReference type="NCBIfam" id="TIGR00914">
    <property type="entry name" value="2A0601"/>
    <property type="match status" value="1"/>
</dbReference>
<keyword evidence="7 8" id="KW-0472">Membrane</keyword>
<accession>A0ABP8MBE9</accession>
<dbReference type="Gene3D" id="3.30.70.1440">
    <property type="entry name" value="Multidrug efflux transporter AcrB pore domain"/>
    <property type="match status" value="1"/>
</dbReference>
<gene>
    <name evidence="9" type="ORF">GCM10023091_40200</name>
</gene>
<feature type="transmembrane region" description="Helical" evidence="8">
    <location>
        <begin position="903"/>
        <end position="920"/>
    </location>
</feature>
<sequence>MLNRIISFSIHNKVVVGFLVLGLMVWGGFSVSQLPIDAVPDITNNQVQIITTSPSLSASDVERLITFPIETSTATIPDVTEIRSISRFGLSVVTLVFPDDTDPYWARQQITERLANIASEVPPALGVPGIAPHSSGLGEIYQYILHPKKGYEKQFSATELRSIQDWIVRRQLLGVKGIADVSSFGGHLKQYEVSVDPDKLRSLNLTLADIFTALEKNNQNTGGAYIDKRPNAWFVRSEGLISSLEDISKIKIRNNPNGLPVTISDVGTVQFGHAVRYGALTYNDEGEAVGGIVMMLKGENSSKVIDQVKERMEQIKATLPEGVVLEAFLDRSHLVDRAIKTVTTNLVEGALIVIFVLVLLLGNWRAGLIVASVIPLAMLFAISMMRLFGVSGNLMSLGAIDFGLIVDGAVIVVEATLHHLSRLTPGKRLTAAEMDQQVFKASSRIRNSAAFGEIIILIVYLPLLTLSGIEGKMFKPMAQTISFAILGAFILSLTYVPMMSALVLPKVPQADHKISNNIIAFLQRNYSKALSLALRFQRTTLGITFVMLAVAIFVFNRLGGEFIPQLDEGDFAIQAMVLPGSSLSESVATSTKTAQALLKHFPNEVREVVGKIGTGEIPTDPMPMEANDMMVLLHPKEKWKVTKSKEELANAMQNKLKEEVPGVAYGFQQPIQMRFNELMTGIRQDVGIKIYGDDLKTLAELAQKVGRISSSVGGAEDLYVETITGLPQVVVRYDYERLAQFGIDIDVANQTIQSAFAGGIAGLVYEGERRYDLVVRLAEVNRQDLASVKNLFVTTPHGEQVPLENLANVTIEPGINQIQRDGTRRRAIVAFNVRGRDVEGTVKELREKVKAQLKLPVGYYITYGGQFQNLEEAKERLVIAVPVALGLIFALLYFTFKSFRHSLLIFTAVPLSAIGGILALELRDMPFSISAGVGFIALFGVAVLNGIVLIAEFNSLRKEGMTDLMEVIRTGTNHRLRAVVLTASVASLGFLPMAVSQSAGAEVQRPLATVVIGGIITASLLTLLVLPILYLRIEKLSIKGAPGKIAAVLLLLLAGTAVPEAKAQEISLEDALVYAQKNNLRGAARKLRISGANAAIRSAKTPGNTSFGFGIGQFDSYQTDNQFSLQQTLPHPAVARRRSTLYQQHYEEQQNINEVETAQLVKEVKLSYQKWYYLDSLGRLLEMQGELLSRAVSFAEAKLKAGESGMLEVNSAKSRHSEIQTRTDLVRQEQKEVALYLQFLLNFETPVIPKREVFTLLPGPANDEVSASGHPELRYWERQVQVRKAETSLLKASGLPDFTFGFSSHTLTGSEGRNGVIYGLSKRFQTIDFGLSLPLFRGPLKAKVKSSEILEEAAQMDAKAQKQSLETQWAQALARNATLKTALARYQQATLELGKNLSQNAIRSYELGDIGYVEFLQALERQSDIQTGYLELLFQYNQSVIDLEYKAGKSGLAE</sequence>
<dbReference type="PANTHER" id="PTHR32063">
    <property type="match status" value="1"/>
</dbReference>
<dbReference type="SUPFAM" id="SSF82866">
    <property type="entry name" value="Multidrug efflux transporter AcrB transmembrane domain"/>
    <property type="match status" value="2"/>
</dbReference>
<feature type="transmembrane region" description="Helical" evidence="8">
    <location>
        <begin position="976"/>
        <end position="995"/>
    </location>
</feature>
<dbReference type="Gene3D" id="3.30.70.1430">
    <property type="entry name" value="Multidrug efflux transporter AcrB pore domain"/>
    <property type="match status" value="2"/>
</dbReference>
<dbReference type="SUPFAM" id="SSF56954">
    <property type="entry name" value="Outer membrane efflux proteins (OEP)"/>
    <property type="match status" value="1"/>
</dbReference>
<dbReference type="Gene3D" id="1.20.1600.10">
    <property type="entry name" value="Outer membrane efflux proteins (OEP)"/>
    <property type="match status" value="1"/>
</dbReference>
<evidence type="ECO:0000313" key="10">
    <source>
        <dbReference type="Proteomes" id="UP001501508"/>
    </source>
</evidence>
<keyword evidence="4" id="KW-1003">Cell membrane</keyword>
<dbReference type="EMBL" id="BAABEY010000036">
    <property type="protein sequence ID" value="GAA4446668.1"/>
    <property type="molecule type" value="Genomic_DNA"/>
</dbReference>
<feature type="transmembrane region" description="Helical" evidence="8">
    <location>
        <begin position="536"/>
        <end position="555"/>
    </location>
</feature>
<keyword evidence="5 8" id="KW-0812">Transmembrane</keyword>
<evidence type="ECO:0000313" key="9">
    <source>
        <dbReference type="EMBL" id="GAA4446668.1"/>
    </source>
</evidence>
<evidence type="ECO:0000256" key="4">
    <source>
        <dbReference type="ARBA" id="ARBA00022475"/>
    </source>
</evidence>
<feature type="transmembrane region" description="Helical" evidence="8">
    <location>
        <begin position="368"/>
        <end position="388"/>
    </location>
</feature>
<feature type="transmembrane region" description="Helical" evidence="8">
    <location>
        <begin position="877"/>
        <end position="896"/>
    </location>
</feature>
<dbReference type="InterPro" id="IPR001036">
    <property type="entry name" value="Acrflvin-R"/>
</dbReference>
<keyword evidence="6 8" id="KW-1133">Transmembrane helix</keyword>
<name>A0ABP8MBE9_9BACT</name>
<organism evidence="9 10">
    <name type="scientific">Ravibacter arvi</name>
    <dbReference type="NCBI Taxonomy" id="2051041"/>
    <lineage>
        <taxon>Bacteria</taxon>
        <taxon>Pseudomonadati</taxon>
        <taxon>Bacteroidota</taxon>
        <taxon>Cytophagia</taxon>
        <taxon>Cytophagales</taxon>
        <taxon>Spirosomataceae</taxon>
        <taxon>Ravibacter</taxon>
    </lineage>
</organism>
<keyword evidence="3" id="KW-0813">Transport</keyword>
<evidence type="ECO:0000256" key="6">
    <source>
        <dbReference type="ARBA" id="ARBA00022989"/>
    </source>
</evidence>
<dbReference type="Gene3D" id="3.30.2090.10">
    <property type="entry name" value="Multidrug efflux transporter AcrB TolC docking domain, DN and DC subdomains"/>
    <property type="match status" value="2"/>
</dbReference>
<feature type="transmembrane region" description="Helical" evidence="8">
    <location>
        <begin position="342"/>
        <end position="361"/>
    </location>
</feature>
<dbReference type="Pfam" id="PF00873">
    <property type="entry name" value="ACR_tran"/>
    <property type="match status" value="1"/>
</dbReference>
<feature type="transmembrane region" description="Helical" evidence="8">
    <location>
        <begin position="449"/>
        <end position="469"/>
    </location>
</feature>
<evidence type="ECO:0000256" key="3">
    <source>
        <dbReference type="ARBA" id="ARBA00022448"/>
    </source>
</evidence>
<dbReference type="PRINTS" id="PR00702">
    <property type="entry name" value="ACRIFLAVINRP"/>
</dbReference>
<dbReference type="SUPFAM" id="SSF82714">
    <property type="entry name" value="Multidrug efflux transporter AcrB TolC docking domain, DN and DC subdomains"/>
    <property type="match status" value="2"/>
</dbReference>
<evidence type="ECO:0000256" key="7">
    <source>
        <dbReference type="ARBA" id="ARBA00023136"/>
    </source>
</evidence>
<dbReference type="Proteomes" id="UP001501508">
    <property type="component" value="Unassembled WGS sequence"/>
</dbReference>
<evidence type="ECO:0000256" key="8">
    <source>
        <dbReference type="SAM" id="Phobius"/>
    </source>
</evidence>
<dbReference type="RefSeq" id="WP_345032557.1">
    <property type="nucleotide sequence ID" value="NZ_BAABEY010000036.1"/>
</dbReference>
<evidence type="ECO:0000256" key="1">
    <source>
        <dbReference type="ARBA" id="ARBA00004651"/>
    </source>
</evidence>
<feature type="transmembrane region" description="Helical" evidence="8">
    <location>
        <begin position="1041"/>
        <end position="1058"/>
    </location>
</feature>
<evidence type="ECO:0000256" key="5">
    <source>
        <dbReference type="ARBA" id="ARBA00022692"/>
    </source>
</evidence>
<dbReference type="InterPro" id="IPR004763">
    <property type="entry name" value="CusA-like"/>
</dbReference>
<dbReference type="Gene3D" id="3.30.70.1320">
    <property type="entry name" value="Multidrug efflux transporter AcrB pore domain like"/>
    <property type="match status" value="1"/>
</dbReference>
<feature type="transmembrane region" description="Helical" evidence="8">
    <location>
        <begin position="932"/>
        <end position="955"/>
    </location>
</feature>
<evidence type="ECO:0000256" key="2">
    <source>
        <dbReference type="ARBA" id="ARBA00010942"/>
    </source>
</evidence>
<comment type="caution">
    <text evidence="9">The sequence shown here is derived from an EMBL/GenBank/DDBJ whole genome shotgun (WGS) entry which is preliminary data.</text>
</comment>
<reference evidence="10" key="1">
    <citation type="journal article" date="2019" name="Int. J. Syst. Evol. Microbiol.">
        <title>The Global Catalogue of Microorganisms (GCM) 10K type strain sequencing project: providing services to taxonomists for standard genome sequencing and annotation.</title>
        <authorList>
            <consortium name="The Broad Institute Genomics Platform"/>
            <consortium name="The Broad Institute Genome Sequencing Center for Infectious Disease"/>
            <person name="Wu L."/>
            <person name="Ma J."/>
        </authorList>
    </citation>
    <scope>NUCLEOTIDE SEQUENCE [LARGE SCALE GENOMIC DNA]</scope>
    <source>
        <strain evidence="10">JCM 31920</strain>
    </source>
</reference>
<dbReference type="InterPro" id="IPR027463">
    <property type="entry name" value="AcrB_DN_DC_subdom"/>
</dbReference>
<feature type="transmembrane region" description="Helical" evidence="8">
    <location>
        <begin position="1007"/>
        <end position="1029"/>
    </location>
</feature>
<feature type="transmembrane region" description="Helical" evidence="8">
    <location>
        <begin position="481"/>
        <end position="504"/>
    </location>
</feature>
<keyword evidence="10" id="KW-1185">Reference proteome</keyword>
<comment type="subcellular location">
    <subcellularLocation>
        <location evidence="1">Cell membrane</location>
        <topology evidence="1">Multi-pass membrane protein</topology>
    </subcellularLocation>
</comment>
<dbReference type="Gene3D" id="1.20.1640.10">
    <property type="entry name" value="Multidrug efflux transporter AcrB transmembrane domain"/>
    <property type="match status" value="2"/>
</dbReference>
<dbReference type="SUPFAM" id="SSF82693">
    <property type="entry name" value="Multidrug efflux transporter AcrB pore domain, PN1, PN2, PC1 and PC2 subdomains"/>
    <property type="match status" value="2"/>
</dbReference>
<protein>
    <submittedName>
        <fullName evidence="9">CusA/CzcA family heavy metal efflux RND transporter</fullName>
    </submittedName>
</protein>
<feature type="transmembrane region" description="Helical" evidence="8">
    <location>
        <begin position="394"/>
        <end position="417"/>
    </location>
</feature>
<dbReference type="PANTHER" id="PTHR32063:SF24">
    <property type="entry name" value="CATION EFFLUX SYSTEM (ACRB_ACRD_ACRF FAMILY)"/>
    <property type="match status" value="1"/>
</dbReference>